<organism evidence="1 2">
    <name type="scientific">Gigaspora rosea</name>
    <dbReference type="NCBI Taxonomy" id="44941"/>
    <lineage>
        <taxon>Eukaryota</taxon>
        <taxon>Fungi</taxon>
        <taxon>Fungi incertae sedis</taxon>
        <taxon>Mucoromycota</taxon>
        <taxon>Glomeromycotina</taxon>
        <taxon>Glomeromycetes</taxon>
        <taxon>Diversisporales</taxon>
        <taxon>Gigasporaceae</taxon>
        <taxon>Gigaspora</taxon>
    </lineage>
</organism>
<evidence type="ECO:0000313" key="2">
    <source>
        <dbReference type="Proteomes" id="UP000266673"/>
    </source>
</evidence>
<protein>
    <submittedName>
        <fullName evidence="1">Uncharacterized protein</fullName>
    </submittedName>
</protein>
<accession>A0A397W4N5</accession>
<evidence type="ECO:0000313" key="1">
    <source>
        <dbReference type="EMBL" id="RIB28269.1"/>
    </source>
</evidence>
<name>A0A397W4N5_9GLOM</name>
<dbReference type="OrthoDB" id="2414308at2759"/>
<comment type="caution">
    <text evidence="1">The sequence shown here is derived from an EMBL/GenBank/DDBJ whole genome shotgun (WGS) entry which is preliminary data.</text>
</comment>
<sequence length="122" mass="14077">MNQWQSNVNYKEPLENQDKKTIKLQVSQFLCGITTKNGGRYPRISLKNTLSAINRHLQNVKPVDSLLKNIKKKGLGESKSTDGLMTEEIQHILNHEVLDLDTSLELYMRTKAFWVLKPKIKI</sequence>
<gene>
    <name evidence="1" type="ORF">C2G38_2158380</name>
</gene>
<dbReference type="EMBL" id="QKWP01000071">
    <property type="protein sequence ID" value="RIB28269.1"/>
    <property type="molecule type" value="Genomic_DNA"/>
</dbReference>
<reference evidence="1 2" key="1">
    <citation type="submission" date="2018-06" db="EMBL/GenBank/DDBJ databases">
        <title>Comparative genomics reveals the genomic features of Rhizophagus irregularis, R. cerebriforme, R. diaphanum and Gigaspora rosea, and their symbiotic lifestyle signature.</title>
        <authorList>
            <person name="Morin E."/>
            <person name="San Clemente H."/>
            <person name="Chen E.C.H."/>
            <person name="De La Providencia I."/>
            <person name="Hainaut M."/>
            <person name="Kuo A."/>
            <person name="Kohler A."/>
            <person name="Murat C."/>
            <person name="Tang N."/>
            <person name="Roy S."/>
            <person name="Loubradou J."/>
            <person name="Henrissat B."/>
            <person name="Grigoriev I.V."/>
            <person name="Corradi N."/>
            <person name="Roux C."/>
            <person name="Martin F.M."/>
        </authorList>
    </citation>
    <scope>NUCLEOTIDE SEQUENCE [LARGE SCALE GENOMIC DNA]</scope>
    <source>
        <strain evidence="1 2">DAOM 194757</strain>
    </source>
</reference>
<dbReference type="Proteomes" id="UP000266673">
    <property type="component" value="Unassembled WGS sequence"/>
</dbReference>
<keyword evidence="2" id="KW-1185">Reference proteome</keyword>
<dbReference type="STRING" id="44941.A0A397W4N5"/>
<proteinExistence type="predicted"/>
<dbReference type="AlphaFoldDB" id="A0A397W4N5"/>